<dbReference type="Pfam" id="PF09928">
    <property type="entry name" value="DUF2160"/>
    <property type="match status" value="1"/>
</dbReference>
<dbReference type="RefSeq" id="WP_227319799.1">
    <property type="nucleotide sequence ID" value="NZ_JAESVB010000001.1"/>
</dbReference>
<dbReference type="InterPro" id="IPR018678">
    <property type="entry name" value="DUF2160_TM"/>
</dbReference>
<proteinExistence type="predicted"/>
<protein>
    <recommendedName>
        <fullName evidence="4">DUF2160 domain-containing protein</fullName>
    </recommendedName>
</protein>
<evidence type="ECO:0000313" key="3">
    <source>
        <dbReference type="Proteomes" id="UP000708298"/>
    </source>
</evidence>
<sequence length="92" mass="10258">MFGWMAWTWATAGFFAVILACLVVLTLLAVFRPETPKRGVLGFPTTRGDRFFVSLIGSAIIFVLWIRITGGDNLYYPTGISLLYGVAMFRFA</sequence>
<organism evidence="2 3">
    <name type="scientific">Acidisoma silvae</name>
    <dbReference type="NCBI Taxonomy" id="2802396"/>
    <lineage>
        <taxon>Bacteria</taxon>
        <taxon>Pseudomonadati</taxon>
        <taxon>Pseudomonadota</taxon>
        <taxon>Alphaproteobacteria</taxon>
        <taxon>Acetobacterales</taxon>
        <taxon>Acidocellaceae</taxon>
        <taxon>Acidisoma</taxon>
    </lineage>
</organism>
<name>A0A963YNU7_9PROT</name>
<feature type="transmembrane region" description="Helical" evidence="1">
    <location>
        <begin position="51"/>
        <end position="68"/>
    </location>
</feature>
<comment type="caution">
    <text evidence="2">The sequence shown here is derived from an EMBL/GenBank/DDBJ whole genome shotgun (WGS) entry which is preliminary data.</text>
</comment>
<keyword evidence="1" id="KW-1133">Transmembrane helix</keyword>
<feature type="transmembrane region" description="Helical" evidence="1">
    <location>
        <begin position="6"/>
        <end position="31"/>
    </location>
</feature>
<evidence type="ECO:0000313" key="2">
    <source>
        <dbReference type="EMBL" id="MCB8874147.1"/>
    </source>
</evidence>
<evidence type="ECO:0008006" key="4">
    <source>
        <dbReference type="Google" id="ProtNLM"/>
    </source>
</evidence>
<keyword evidence="1" id="KW-0472">Membrane</keyword>
<keyword evidence="3" id="KW-1185">Reference proteome</keyword>
<reference evidence="2" key="1">
    <citation type="journal article" date="2021" name="Microorganisms">
        <title>Acidisoma silvae sp. nov. and Acidisomacellulosilytica sp. nov., Two Acidophilic Bacteria Isolated from Decaying Wood, Hydrolyzing Cellulose and Producing Poly-3-hydroxybutyrate.</title>
        <authorList>
            <person name="Mieszkin S."/>
            <person name="Pouder E."/>
            <person name="Uroz S."/>
            <person name="Simon-Colin C."/>
            <person name="Alain K."/>
        </authorList>
    </citation>
    <scope>NUCLEOTIDE SEQUENCE</scope>
    <source>
        <strain evidence="2">HW T2.11</strain>
    </source>
</reference>
<dbReference type="Proteomes" id="UP000708298">
    <property type="component" value="Unassembled WGS sequence"/>
</dbReference>
<feature type="transmembrane region" description="Helical" evidence="1">
    <location>
        <begin position="74"/>
        <end position="91"/>
    </location>
</feature>
<gene>
    <name evidence="2" type="ORF">ASILVAE211_03050</name>
</gene>
<keyword evidence="1" id="KW-0812">Transmembrane</keyword>
<dbReference type="AlphaFoldDB" id="A0A963YNU7"/>
<evidence type="ECO:0000256" key="1">
    <source>
        <dbReference type="SAM" id="Phobius"/>
    </source>
</evidence>
<dbReference type="EMBL" id="JAESVB010000001">
    <property type="protein sequence ID" value="MCB8874147.1"/>
    <property type="molecule type" value="Genomic_DNA"/>
</dbReference>
<accession>A0A963YNU7</accession>
<reference evidence="2" key="2">
    <citation type="submission" date="2021-01" db="EMBL/GenBank/DDBJ databases">
        <authorList>
            <person name="Mieszkin S."/>
            <person name="Pouder E."/>
            <person name="Alain K."/>
        </authorList>
    </citation>
    <scope>NUCLEOTIDE SEQUENCE</scope>
    <source>
        <strain evidence="2">HW T2.11</strain>
    </source>
</reference>